<dbReference type="SUPFAM" id="SSF57196">
    <property type="entry name" value="EGF/Laminin"/>
    <property type="match status" value="1"/>
</dbReference>
<dbReference type="InterPro" id="IPR008271">
    <property type="entry name" value="Ser/Thr_kinase_AS"/>
</dbReference>
<dbReference type="Gene3D" id="1.10.510.10">
    <property type="entry name" value="Transferase(Phosphotransferase) domain 1"/>
    <property type="match status" value="1"/>
</dbReference>
<dbReference type="PROSITE" id="PS50011">
    <property type="entry name" value="PROTEIN_KINASE_DOM"/>
    <property type="match status" value="1"/>
</dbReference>
<keyword evidence="3" id="KW-0547">Nucleotide-binding</keyword>
<evidence type="ECO:0000256" key="5">
    <source>
        <dbReference type="ARBA" id="ARBA00023157"/>
    </source>
</evidence>
<comment type="subcellular location">
    <subcellularLocation>
        <location evidence="1">Membrane</location>
        <topology evidence="1">Single-pass type I membrane protein</topology>
    </subcellularLocation>
</comment>
<dbReference type="CDD" id="cd00054">
    <property type="entry name" value="EGF_CA"/>
    <property type="match status" value="1"/>
</dbReference>
<keyword evidence="5" id="KW-1015">Disulfide bond</keyword>
<feature type="chain" id="PRO_5032565127" description="Protein kinase domain-containing protein" evidence="7">
    <location>
        <begin position="28"/>
        <end position="541"/>
    </location>
</feature>
<dbReference type="GO" id="GO:0030247">
    <property type="term" value="F:polysaccharide binding"/>
    <property type="evidence" value="ECO:0007669"/>
    <property type="project" value="InterPro"/>
</dbReference>
<dbReference type="GO" id="GO:0004674">
    <property type="term" value="F:protein serine/threonine kinase activity"/>
    <property type="evidence" value="ECO:0007669"/>
    <property type="project" value="TreeGrafter"/>
</dbReference>
<keyword evidence="4" id="KW-0067">ATP-binding</keyword>
<accession>A0A835KUV9</accession>
<keyword evidence="6" id="KW-0325">Glycoprotein</keyword>
<dbReference type="PANTHER" id="PTHR27005">
    <property type="entry name" value="WALL-ASSOCIATED RECEPTOR KINASE-LIKE 21"/>
    <property type="match status" value="1"/>
</dbReference>
<evidence type="ECO:0000256" key="4">
    <source>
        <dbReference type="ARBA" id="ARBA00022840"/>
    </source>
</evidence>
<evidence type="ECO:0000256" key="6">
    <source>
        <dbReference type="ARBA" id="ARBA00023180"/>
    </source>
</evidence>
<reference evidence="9" key="1">
    <citation type="submission" date="2020-07" db="EMBL/GenBank/DDBJ databases">
        <title>Genome sequence and genetic diversity analysis of an under-domesticated orphan crop, white fonio (Digitaria exilis).</title>
        <authorList>
            <person name="Bennetzen J.L."/>
            <person name="Chen S."/>
            <person name="Ma X."/>
            <person name="Wang X."/>
            <person name="Yssel A.E.J."/>
            <person name="Chaluvadi S.R."/>
            <person name="Johnson M."/>
            <person name="Gangashetty P."/>
            <person name="Hamidou F."/>
            <person name="Sanogo M.D."/>
            <person name="Zwaenepoel A."/>
            <person name="Wallace J."/>
            <person name="Van De Peer Y."/>
            <person name="Van Deynze A."/>
        </authorList>
    </citation>
    <scope>NUCLEOTIDE SEQUENCE</scope>
    <source>
        <tissue evidence="9">Leaves</tissue>
    </source>
</reference>
<evidence type="ECO:0000256" key="7">
    <source>
        <dbReference type="SAM" id="SignalP"/>
    </source>
</evidence>
<dbReference type="OrthoDB" id="4062651at2759"/>
<dbReference type="SUPFAM" id="SSF56112">
    <property type="entry name" value="Protein kinase-like (PK-like)"/>
    <property type="match status" value="1"/>
</dbReference>
<dbReference type="GO" id="GO:0005886">
    <property type="term" value="C:plasma membrane"/>
    <property type="evidence" value="ECO:0007669"/>
    <property type="project" value="TreeGrafter"/>
</dbReference>
<evidence type="ECO:0000313" key="10">
    <source>
        <dbReference type="Proteomes" id="UP000636709"/>
    </source>
</evidence>
<keyword evidence="2 7" id="KW-0732">Signal</keyword>
<sequence>MSSSEVIMVFAMSFVLACLEAMPPASAASGDEGLLYLPPATSIAHCPSSCGDVSISYPFGIGAGCFRQGFELTCNHTTQPPKLFLGNSTTQLISGMDDGDQSLSFQVSIFFNVTSGSGMNNYNLSWTVPAKGMTISSDYNAFFVLGCDFDVSLFDYESNPIGSCMSRCYGEILPDNGSCNGIGCCFISLQKDISGFHATIIRADNMATQSDPQHRGIVAFIPLDLNLSFYYGADYNPKPKQHCRRSCGNMSIPFPFGLHEDCFGNEKFRLNYIDECSLPNYCNGTCQNIPGSYKCTSCPRSKEFDYIKMRIAMEAAGALAYLHSAASIPIFHRDVKSSNILLDDNFITKVSDFGASRSLSIDETHVVTIVQGTFGYLDPEYYHTGQLTEKSDVYSFGVILVELLTRKKPIFINDLGAKQSLSHYFIEGLREGSLVKILDSQVVEEADNEEINEIASLTEACLRVKGGERPTMKEVDMRLQFLRTKRLKKGPHLIKKDGDIEPLLWPNNNKNSYGHIDLAKAGSSGCYSLEQEFSSSFGLPR</sequence>
<comment type="caution">
    <text evidence="9">The sequence shown here is derived from an EMBL/GenBank/DDBJ whole genome shotgun (WGS) entry which is preliminary data.</text>
</comment>
<dbReference type="PROSITE" id="PS00108">
    <property type="entry name" value="PROTEIN_KINASE_ST"/>
    <property type="match status" value="1"/>
</dbReference>
<dbReference type="FunFam" id="2.10.25.10:FF:000583">
    <property type="entry name" value="Os02g0633066 protein"/>
    <property type="match status" value="1"/>
</dbReference>
<dbReference type="Proteomes" id="UP000636709">
    <property type="component" value="Unassembled WGS sequence"/>
</dbReference>
<keyword evidence="10" id="KW-1185">Reference proteome</keyword>
<dbReference type="EMBL" id="JACEFO010000500">
    <property type="protein sequence ID" value="KAF8768862.1"/>
    <property type="molecule type" value="Genomic_DNA"/>
</dbReference>
<dbReference type="PANTHER" id="PTHR27005:SF283">
    <property type="entry name" value="OS02G0633066 PROTEIN"/>
    <property type="match status" value="1"/>
</dbReference>
<dbReference type="Pfam" id="PF00069">
    <property type="entry name" value="Pkinase"/>
    <property type="match status" value="1"/>
</dbReference>
<proteinExistence type="predicted"/>
<evidence type="ECO:0000256" key="1">
    <source>
        <dbReference type="ARBA" id="ARBA00004479"/>
    </source>
</evidence>
<dbReference type="InterPro" id="IPR045274">
    <property type="entry name" value="WAK-like"/>
</dbReference>
<evidence type="ECO:0000256" key="3">
    <source>
        <dbReference type="ARBA" id="ARBA00022741"/>
    </source>
</evidence>
<dbReference type="Pfam" id="PF13947">
    <property type="entry name" value="GUB_WAK_bind"/>
    <property type="match status" value="1"/>
</dbReference>
<feature type="domain" description="Protein kinase" evidence="8">
    <location>
        <begin position="186"/>
        <end position="482"/>
    </location>
</feature>
<dbReference type="InterPro" id="IPR000719">
    <property type="entry name" value="Prot_kinase_dom"/>
</dbReference>
<dbReference type="SMART" id="SM00220">
    <property type="entry name" value="S_TKc"/>
    <property type="match status" value="1"/>
</dbReference>
<dbReference type="InterPro" id="IPR011009">
    <property type="entry name" value="Kinase-like_dom_sf"/>
</dbReference>
<evidence type="ECO:0000256" key="2">
    <source>
        <dbReference type="ARBA" id="ARBA00022729"/>
    </source>
</evidence>
<dbReference type="Gene3D" id="2.10.25.10">
    <property type="entry name" value="Laminin"/>
    <property type="match status" value="1"/>
</dbReference>
<dbReference type="InterPro" id="IPR025287">
    <property type="entry name" value="WAK_GUB"/>
</dbReference>
<dbReference type="AlphaFoldDB" id="A0A835KUV9"/>
<dbReference type="GO" id="GO:0007166">
    <property type="term" value="P:cell surface receptor signaling pathway"/>
    <property type="evidence" value="ECO:0007669"/>
    <property type="project" value="InterPro"/>
</dbReference>
<dbReference type="FunFam" id="1.10.510.10:FF:000084">
    <property type="entry name" value="Wall-associated receptor kinase 2"/>
    <property type="match status" value="1"/>
</dbReference>
<evidence type="ECO:0000259" key="8">
    <source>
        <dbReference type="PROSITE" id="PS50011"/>
    </source>
</evidence>
<evidence type="ECO:0000313" key="9">
    <source>
        <dbReference type="EMBL" id="KAF8768862.1"/>
    </source>
</evidence>
<protein>
    <recommendedName>
        <fullName evidence="8">Protein kinase domain-containing protein</fullName>
    </recommendedName>
</protein>
<gene>
    <name evidence="9" type="ORF">HU200_007426</name>
</gene>
<organism evidence="9 10">
    <name type="scientific">Digitaria exilis</name>
    <dbReference type="NCBI Taxonomy" id="1010633"/>
    <lineage>
        <taxon>Eukaryota</taxon>
        <taxon>Viridiplantae</taxon>
        <taxon>Streptophyta</taxon>
        <taxon>Embryophyta</taxon>
        <taxon>Tracheophyta</taxon>
        <taxon>Spermatophyta</taxon>
        <taxon>Magnoliopsida</taxon>
        <taxon>Liliopsida</taxon>
        <taxon>Poales</taxon>
        <taxon>Poaceae</taxon>
        <taxon>PACMAD clade</taxon>
        <taxon>Panicoideae</taxon>
        <taxon>Panicodae</taxon>
        <taxon>Paniceae</taxon>
        <taxon>Anthephorinae</taxon>
        <taxon>Digitaria</taxon>
    </lineage>
</organism>
<feature type="signal peptide" evidence="7">
    <location>
        <begin position="1"/>
        <end position="27"/>
    </location>
</feature>
<name>A0A835KUV9_9POAL</name>
<dbReference type="GO" id="GO:0005524">
    <property type="term" value="F:ATP binding"/>
    <property type="evidence" value="ECO:0007669"/>
    <property type="project" value="UniProtKB-KW"/>
</dbReference>